<evidence type="ECO:0000313" key="2">
    <source>
        <dbReference type="EMBL" id="MBZ1350601.1"/>
    </source>
</evidence>
<evidence type="ECO:0000259" key="1">
    <source>
        <dbReference type="PROSITE" id="PS50943"/>
    </source>
</evidence>
<dbReference type="Gene3D" id="1.10.260.40">
    <property type="entry name" value="lambda repressor-like DNA-binding domains"/>
    <property type="match status" value="1"/>
</dbReference>
<dbReference type="GO" id="GO:0003677">
    <property type="term" value="F:DNA binding"/>
    <property type="evidence" value="ECO:0007669"/>
    <property type="project" value="InterPro"/>
</dbReference>
<feature type="domain" description="HTH cro/C1-type" evidence="1">
    <location>
        <begin position="6"/>
        <end position="48"/>
    </location>
</feature>
<reference evidence="2" key="1">
    <citation type="submission" date="2021-07" db="EMBL/GenBank/DDBJ databases">
        <title>New genus and species of the family Alcaligenaceae.</title>
        <authorList>
            <person name="Hahn M.W."/>
        </authorList>
    </citation>
    <scope>NUCLEOTIDE SEQUENCE</scope>
    <source>
        <strain evidence="2">LF4-65</strain>
    </source>
</reference>
<dbReference type="Pfam" id="PF01381">
    <property type="entry name" value="HTH_3"/>
    <property type="match status" value="1"/>
</dbReference>
<dbReference type="SUPFAM" id="SSF47413">
    <property type="entry name" value="lambda repressor-like DNA-binding domains"/>
    <property type="match status" value="1"/>
</dbReference>
<organism evidence="2 3">
    <name type="scientific">Zwartia hollandica</name>
    <dbReference type="NCBI Taxonomy" id="324606"/>
    <lineage>
        <taxon>Bacteria</taxon>
        <taxon>Pseudomonadati</taxon>
        <taxon>Pseudomonadota</taxon>
        <taxon>Betaproteobacteria</taxon>
        <taxon>Burkholderiales</taxon>
        <taxon>Alcaligenaceae</taxon>
        <taxon>Zwartia</taxon>
    </lineage>
</organism>
<accession>A0A953T4J8</accession>
<dbReference type="Proteomes" id="UP000739565">
    <property type="component" value="Unassembled WGS sequence"/>
</dbReference>
<gene>
    <name evidence="2" type="ORF">KZZ10_08065</name>
</gene>
<protein>
    <submittedName>
        <fullName evidence="2">Helix-turn-helix domain-containing protein</fullName>
    </submittedName>
</protein>
<name>A0A953T4J8_9BURK</name>
<sequence length="57" mass="6381">MPLIIEQLGLEADLRRTFVSLLELGEQHPSLITLFKIAPALGVTPSEVVRRTELLVR</sequence>
<dbReference type="PROSITE" id="PS50943">
    <property type="entry name" value="HTH_CROC1"/>
    <property type="match status" value="1"/>
</dbReference>
<keyword evidence="3" id="KW-1185">Reference proteome</keyword>
<proteinExistence type="predicted"/>
<dbReference type="InterPro" id="IPR010982">
    <property type="entry name" value="Lambda_DNA-bd_dom_sf"/>
</dbReference>
<dbReference type="RefSeq" id="WP_375372544.1">
    <property type="nucleotide sequence ID" value="NZ_JAHXRI010000006.1"/>
</dbReference>
<dbReference type="EMBL" id="JAHXRI010000006">
    <property type="protein sequence ID" value="MBZ1350601.1"/>
    <property type="molecule type" value="Genomic_DNA"/>
</dbReference>
<comment type="caution">
    <text evidence="2">The sequence shown here is derived from an EMBL/GenBank/DDBJ whole genome shotgun (WGS) entry which is preliminary data.</text>
</comment>
<dbReference type="InterPro" id="IPR001387">
    <property type="entry name" value="Cro/C1-type_HTH"/>
</dbReference>
<dbReference type="CDD" id="cd00093">
    <property type="entry name" value="HTH_XRE"/>
    <property type="match status" value="1"/>
</dbReference>
<evidence type="ECO:0000313" key="3">
    <source>
        <dbReference type="Proteomes" id="UP000739565"/>
    </source>
</evidence>
<dbReference type="AlphaFoldDB" id="A0A953T4J8"/>